<organism evidence="1 2">
    <name type="scientific">Moniliophthora roreri</name>
    <name type="common">Frosty pod rot fungus</name>
    <name type="synonym">Monilia roreri</name>
    <dbReference type="NCBI Taxonomy" id="221103"/>
    <lineage>
        <taxon>Eukaryota</taxon>
        <taxon>Fungi</taxon>
        <taxon>Dikarya</taxon>
        <taxon>Basidiomycota</taxon>
        <taxon>Agaricomycotina</taxon>
        <taxon>Agaricomycetes</taxon>
        <taxon>Agaricomycetidae</taxon>
        <taxon>Agaricales</taxon>
        <taxon>Marasmiineae</taxon>
        <taxon>Marasmiaceae</taxon>
        <taxon>Moniliophthora</taxon>
    </lineage>
</organism>
<accession>A0A0W0FSA9</accession>
<reference evidence="1 2" key="1">
    <citation type="submission" date="2015-12" db="EMBL/GenBank/DDBJ databases">
        <title>Draft genome sequence of Moniliophthora roreri, the causal agent of frosty pod rot of cacao.</title>
        <authorList>
            <person name="Aime M.C."/>
            <person name="Diaz-Valderrama J.R."/>
            <person name="Kijpornyongpan T."/>
            <person name="Phillips-Mora W."/>
        </authorList>
    </citation>
    <scope>NUCLEOTIDE SEQUENCE [LARGE SCALE GENOMIC DNA]</scope>
    <source>
        <strain evidence="1 2">MCA 2952</strain>
    </source>
</reference>
<evidence type="ECO:0000313" key="2">
    <source>
        <dbReference type="Proteomes" id="UP000054988"/>
    </source>
</evidence>
<protein>
    <submittedName>
        <fullName evidence="1">Uncharacterized protein</fullName>
    </submittedName>
</protein>
<gene>
    <name evidence="1" type="ORF">WG66_8268</name>
</gene>
<evidence type="ECO:0000313" key="1">
    <source>
        <dbReference type="EMBL" id="KTB39156.1"/>
    </source>
</evidence>
<sequence>MIIERSSSEVNIQIRVKAGDLLIKNSPVAKQYAISKLDRYNETYEEYLTCKKS</sequence>
<dbReference type="Proteomes" id="UP000054988">
    <property type="component" value="Unassembled WGS sequence"/>
</dbReference>
<dbReference type="EMBL" id="LATX01001703">
    <property type="protein sequence ID" value="KTB39156.1"/>
    <property type="molecule type" value="Genomic_DNA"/>
</dbReference>
<proteinExistence type="predicted"/>
<name>A0A0W0FSA9_MONRR</name>
<dbReference type="AlphaFoldDB" id="A0A0W0FSA9"/>
<comment type="caution">
    <text evidence="1">The sequence shown here is derived from an EMBL/GenBank/DDBJ whole genome shotgun (WGS) entry which is preliminary data.</text>
</comment>